<evidence type="ECO:0000313" key="1">
    <source>
        <dbReference type="EMBL" id="KKL28139.1"/>
    </source>
</evidence>
<protein>
    <submittedName>
        <fullName evidence="1">Uncharacterized protein</fullName>
    </submittedName>
</protein>
<name>A0A0F9C1V5_9ZZZZ</name>
<sequence>MSADANIKKANMALARAALSEANALDALASALYRNHMADSKDAALEVLRRRFLR</sequence>
<dbReference type="AlphaFoldDB" id="A0A0F9C1V5"/>
<gene>
    <name evidence="1" type="ORF">LCGC14_2378130</name>
</gene>
<comment type="caution">
    <text evidence="1">The sequence shown here is derived from an EMBL/GenBank/DDBJ whole genome shotgun (WGS) entry which is preliminary data.</text>
</comment>
<reference evidence="1" key="1">
    <citation type="journal article" date="2015" name="Nature">
        <title>Complex archaea that bridge the gap between prokaryotes and eukaryotes.</title>
        <authorList>
            <person name="Spang A."/>
            <person name="Saw J.H."/>
            <person name="Jorgensen S.L."/>
            <person name="Zaremba-Niedzwiedzka K."/>
            <person name="Martijn J."/>
            <person name="Lind A.E."/>
            <person name="van Eijk R."/>
            <person name="Schleper C."/>
            <person name="Guy L."/>
            <person name="Ettema T.J."/>
        </authorList>
    </citation>
    <scope>NUCLEOTIDE SEQUENCE</scope>
</reference>
<accession>A0A0F9C1V5</accession>
<proteinExistence type="predicted"/>
<organism evidence="1">
    <name type="scientific">marine sediment metagenome</name>
    <dbReference type="NCBI Taxonomy" id="412755"/>
    <lineage>
        <taxon>unclassified sequences</taxon>
        <taxon>metagenomes</taxon>
        <taxon>ecological metagenomes</taxon>
    </lineage>
</organism>
<dbReference type="EMBL" id="LAZR01035203">
    <property type="protein sequence ID" value="KKL28139.1"/>
    <property type="molecule type" value="Genomic_DNA"/>
</dbReference>